<accession>A0A3B0WXM9</accession>
<evidence type="ECO:0000313" key="2">
    <source>
        <dbReference type="EMBL" id="VAW55982.1"/>
    </source>
</evidence>
<sequence>MKYVEQEIHSLETINEYKKKNLKNVKKIVNEYLEHEKSFKRNEQNLRSEIKQSKDNEQFQAKQYFVMQSSMGSLSTINVDLAQGNTKRLSRQLQDVLDDIQLAREKRMGSNQVMVDLRRSIKGIEDRVEALKRNEKVKKKTAGRSVGKVVVECPKICTINNVVVKCQHNERAFTLNVNPQQPADDIPYLHVISGSEEASYDVIDVNFGGSCDFGKSASSDDSAEHKQFKRDSGHDQYCPKVEIINGTTGTRVHRPSKVSFAAALPEKSIISSGKLKVLNDLIFDKENATQDFDLEFNSCTGSYPYQARVIVHPKWAWNLEMTFGYKQSTKIEDSAYSYEDSLYNKIKYLFTSKPENFDDLESSGSWEAGIKASCNYDTYILAEFNQTYTLKGLAKEMQADWGFLKELDDFTNPINGFFELAKHKNKITGGDNKVSDDDATFGLDVEWTKLKIAGKAENVEIKNSAEVGIKGTFSIGFEPLFGLKGRMNIMQLLLSSLGGPFGAYLNKVSNMSLGTKDEQGKIDTDKTYIKTNLEVIIEAEAAINGGLAFESTGETFWQAAKSDVKLSEGLTGGTQVTGFVGLTLKGDASIRGLIWDVRFASGAMFKTASEDGTKASGVEVSLKPVIINNKYSAAGYVEFTGLSVIYALYAKLEAAGLKSKKSSGDAGEYDDDTVEAKTTIEQKNETKHILFKKRLLGQIGDETLSLGA</sequence>
<evidence type="ECO:0000256" key="1">
    <source>
        <dbReference type="SAM" id="Coils"/>
    </source>
</evidence>
<dbReference type="EMBL" id="UOFF01000154">
    <property type="protein sequence ID" value="VAW55982.1"/>
    <property type="molecule type" value="Genomic_DNA"/>
</dbReference>
<reference evidence="2" key="1">
    <citation type="submission" date="2018-06" db="EMBL/GenBank/DDBJ databases">
        <authorList>
            <person name="Zhirakovskaya E."/>
        </authorList>
    </citation>
    <scope>NUCLEOTIDE SEQUENCE</scope>
</reference>
<keyword evidence="1" id="KW-0175">Coiled coil</keyword>
<protein>
    <submittedName>
        <fullName evidence="2">Uncharacterized protein</fullName>
    </submittedName>
</protein>
<name>A0A3B0WXM9_9ZZZZ</name>
<organism evidence="2">
    <name type="scientific">hydrothermal vent metagenome</name>
    <dbReference type="NCBI Taxonomy" id="652676"/>
    <lineage>
        <taxon>unclassified sequences</taxon>
        <taxon>metagenomes</taxon>
        <taxon>ecological metagenomes</taxon>
    </lineage>
</organism>
<proteinExistence type="predicted"/>
<gene>
    <name evidence="2" type="ORF">MNBD_GAMMA07-2244</name>
</gene>
<feature type="coiled-coil region" evidence="1">
    <location>
        <begin position="86"/>
        <end position="134"/>
    </location>
</feature>
<dbReference type="AlphaFoldDB" id="A0A3B0WXM9"/>